<evidence type="ECO:0000313" key="3">
    <source>
        <dbReference type="Proteomes" id="UP001597526"/>
    </source>
</evidence>
<proteinExistence type="predicted"/>
<name>A0ABW5N189_9FLAO</name>
<feature type="domain" description="SnoaL-like" evidence="1">
    <location>
        <begin position="27"/>
        <end position="140"/>
    </location>
</feature>
<evidence type="ECO:0000313" key="2">
    <source>
        <dbReference type="EMBL" id="MFD2588846.1"/>
    </source>
</evidence>
<dbReference type="Proteomes" id="UP001597526">
    <property type="component" value="Unassembled WGS sequence"/>
</dbReference>
<dbReference type="InterPro" id="IPR037401">
    <property type="entry name" value="SnoaL-like"/>
</dbReference>
<dbReference type="RefSeq" id="WP_377768311.1">
    <property type="nucleotide sequence ID" value="NZ_JBHULB010000082.1"/>
</dbReference>
<keyword evidence="3" id="KW-1185">Reference proteome</keyword>
<dbReference type="EMBL" id="JBHULB010000082">
    <property type="protein sequence ID" value="MFD2588846.1"/>
    <property type="molecule type" value="Genomic_DNA"/>
</dbReference>
<evidence type="ECO:0000259" key="1">
    <source>
        <dbReference type="Pfam" id="PF13474"/>
    </source>
</evidence>
<dbReference type="Pfam" id="PF13474">
    <property type="entry name" value="SnoaL_3"/>
    <property type="match status" value="1"/>
</dbReference>
<dbReference type="Gene3D" id="3.10.450.50">
    <property type="match status" value="1"/>
</dbReference>
<reference evidence="3" key="1">
    <citation type="journal article" date="2019" name="Int. J. Syst. Evol. Microbiol.">
        <title>The Global Catalogue of Microorganisms (GCM) 10K type strain sequencing project: providing services to taxonomists for standard genome sequencing and annotation.</title>
        <authorList>
            <consortium name="The Broad Institute Genomics Platform"/>
            <consortium name="The Broad Institute Genome Sequencing Center for Infectious Disease"/>
            <person name="Wu L."/>
            <person name="Ma J."/>
        </authorList>
    </citation>
    <scope>NUCLEOTIDE SEQUENCE [LARGE SCALE GENOMIC DNA]</scope>
    <source>
        <strain evidence="3">KCTC 52368</strain>
    </source>
</reference>
<protein>
    <submittedName>
        <fullName evidence="2">Nuclear transport factor 2 family protein</fullName>
    </submittedName>
</protein>
<dbReference type="InterPro" id="IPR032710">
    <property type="entry name" value="NTF2-like_dom_sf"/>
</dbReference>
<organism evidence="2 3">
    <name type="scientific">Croceitalea marina</name>
    <dbReference type="NCBI Taxonomy" id="1775166"/>
    <lineage>
        <taxon>Bacteria</taxon>
        <taxon>Pseudomonadati</taxon>
        <taxon>Bacteroidota</taxon>
        <taxon>Flavobacteriia</taxon>
        <taxon>Flavobacteriales</taxon>
        <taxon>Flavobacteriaceae</taxon>
        <taxon>Croceitalea</taxon>
    </lineage>
</organism>
<accession>A0ABW5N189</accession>
<dbReference type="SUPFAM" id="SSF54427">
    <property type="entry name" value="NTF2-like"/>
    <property type="match status" value="1"/>
</dbReference>
<comment type="caution">
    <text evidence="2">The sequence shown here is derived from an EMBL/GenBank/DDBJ whole genome shotgun (WGS) entry which is preliminary data.</text>
</comment>
<gene>
    <name evidence="2" type="ORF">ACFSQJ_18110</name>
</gene>
<sequence>MKIKSIIALLFLGTAICLGQDDERKAIDKVLDSWHQAASDADFEAYFDKMTSKGVFLGTDATENWQNQEFRAYAKPHFDKGRAWSFIAVERNIYSHDFDNSAWFDELLDTQMGLCRGSGVVQKVDGTWKIAHYVLSIAVPNENVAELVALKKENDSTLTAKLKAKK</sequence>